<dbReference type="InterPro" id="IPR007644">
    <property type="entry name" value="RNA_pol_bsu_protrusion"/>
</dbReference>
<evidence type="ECO:0000259" key="11">
    <source>
        <dbReference type="Pfam" id="PF00562"/>
    </source>
</evidence>
<dbReference type="InterPro" id="IPR007120">
    <property type="entry name" value="DNA-dir_RNAP_su2_dom"/>
</dbReference>
<dbReference type="Gene3D" id="2.30.150.10">
    <property type="entry name" value="DNA-directed RNA polymerase, beta subunit, external 1 domain"/>
    <property type="match status" value="1"/>
</dbReference>
<dbReference type="FunFam" id="3.90.1800.10:FF:000001">
    <property type="entry name" value="DNA-directed RNA polymerase subunit beta"/>
    <property type="match status" value="1"/>
</dbReference>
<protein>
    <recommendedName>
        <fullName evidence="8 10">DNA-directed RNA polymerase subunit beta</fullName>
        <shortName evidence="8">RNAP subunit beta</shortName>
        <ecNumber evidence="8 10">2.7.7.6</ecNumber>
    </recommendedName>
    <alternativeName>
        <fullName evidence="8">RNA polymerase subunit beta</fullName>
    </alternativeName>
    <alternativeName>
        <fullName evidence="8">Transcriptase subunit beta</fullName>
    </alternativeName>
</protein>
<feature type="domain" description="RNA polymerase Rpb2" evidence="12">
    <location>
        <begin position="1319"/>
        <end position="1394"/>
    </location>
</feature>
<dbReference type="Gene3D" id="3.90.1100.10">
    <property type="match status" value="2"/>
</dbReference>
<evidence type="ECO:0000313" key="17">
    <source>
        <dbReference type="EMBL" id="QJE73649.1"/>
    </source>
</evidence>
<comment type="similarity">
    <text evidence="1">In the N-terminal section; belongs to the RNA polymerase beta chain family.</text>
</comment>
<dbReference type="KEGG" id="acru:HHL28_11590"/>
<evidence type="ECO:0000256" key="8">
    <source>
        <dbReference type="HAMAP-Rule" id="MF_01321"/>
    </source>
</evidence>
<evidence type="ECO:0000259" key="13">
    <source>
        <dbReference type="Pfam" id="PF04561"/>
    </source>
</evidence>
<dbReference type="NCBIfam" id="TIGR02013">
    <property type="entry name" value="rpoB"/>
    <property type="match status" value="1"/>
</dbReference>
<dbReference type="SUPFAM" id="SSF64484">
    <property type="entry name" value="beta and beta-prime subunits of DNA dependent RNA-polymerase"/>
    <property type="match status" value="1"/>
</dbReference>
<dbReference type="Pfam" id="PF04561">
    <property type="entry name" value="RNA_pol_Rpb2_2"/>
    <property type="match status" value="1"/>
</dbReference>
<dbReference type="Pfam" id="PF10385">
    <property type="entry name" value="RNA_pol_Rpb2_45"/>
    <property type="match status" value="1"/>
</dbReference>
<dbReference type="InterPro" id="IPR019462">
    <property type="entry name" value="DNA-dir_RNA_pol_bsu_external_1"/>
</dbReference>
<dbReference type="InterPro" id="IPR037034">
    <property type="entry name" value="RNA_pol_Rpb2_2_sf"/>
</dbReference>
<dbReference type="InterPro" id="IPR042107">
    <property type="entry name" value="DNA-dir_RNA_pol_bsu_ext_1_sf"/>
</dbReference>
<keyword evidence="3 8" id="KW-0240">DNA-directed RNA polymerase</keyword>
<evidence type="ECO:0000259" key="15">
    <source>
        <dbReference type="Pfam" id="PF04565"/>
    </source>
</evidence>
<dbReference type="InterPro" id="IPR007121">
    <property type="entry name" value="RNA_pol_bsu_CS"/>
</dbReference>
<dbReference type="InterPro" id="IPR007641">
    <property type="entry name" value="RNA_pol_Rpb2_7"/>
</dbReference>
<dbReference type="Gene3D" id="2.40.50.100">
    <property type="match status" value="1"/>
</dbReference>
<dbReference type="Pfam" id="PF04565">
    <property type="entry name" value="RNA_pol_Rpb2_3"/>
    <property type="match status" value="1"/>
</dbReference>
<dbReference type="Pfam" id="PF04563">
    <property type="entry name" value="RNA_pol_Rpb2_1"/>
    <property type="match status" value="1"/>
</dbReference>
<dbReference type="HAMAP" id="MF_01321">
    <property type="entry name" value="RNApol_bact_RpoB"/>
    <property type="match status" value="1"/>
</dbReference>
<evidence type="ECO:0000256" key="9">
    <source>
        <dbReference type="RuleBase" id="RU000434"/>
    </source>
</evidence>
<evidence type="ECO:0000256" key="10">
    <source>
        <dbReference type="RuleBase" id="RU363031"/>
    </source>
</evidence>
<dbReference type="GO" id="GO:0003677">
    <property type="term" value="F:DNA binding"/>
    <property type="evidence" value="ECO:0007669"/>
    <property type="project" value="UniProtKB-UniRule"/>
</dbReference>
<evidence type="ECO:0000259" key="14">
    <source>
        <dbReference type="Pfam" id="PF04563"/>
    </source>
</evidence>
<evidence type="ECO:0000313" key="18">
    <source>
        <dbReference type="Proteomes" id="UP000501891"/>
    </source>
</evidence>
<name>A0A858R7U5_9PROT</name>
<keyword evidence="18" id="KW-1185">Reference proteome</keyword>
<evidence type="ECO:0000256" key="7">
    <source>
        <dbReference type="ARBA" id="ARBA00048552"/>
    </source>
</evidence>
<evidence type="ECO:0000259" key="12">
    <source>
        <dbReference type="Pfam" id="PF04560"/>
    </source>
</evidence>
<dbReference type="Pfam" id="PF04560">
    <property type="entry name" value="RNA_pol_Rpb2_7"/>
    <property type="match status" value="1"/>
</dbReference>
<feature type="domain" description="DNA-directed RNA polymerase beta subunit external 1" evidence="16">
    <location>
        <begin position="624"/>
        <end position="689"/>
    </location>
</feature>
<feature type="domain" description="RNA polymerase beta subunit protrusion" evidence="14">
    <location>
        <begin position="27"/>
        <end position="530"/>
    </location>
</feature>
<feature type="domain" description="DNA-directed RNA polymerase subunit 2 hybrid-binding" evidence="11">
    <location>
        <begin position="750"/>
        <end position="1317"/>
    </location>
</feature>
<keyword evidence="4 8" id="KW-0808">Transferase</keyword>
<evidence type="ECO:0000256" key="4">
    <source>
        <dbReference type="ARBA" id="ARBA00022679"/>
    </source>
</evidence>
<dbReference type="GO" id="GO:0032549">
    <property type="term" value="F:ribonucleoside binding"/>
    <property type="evidence" value="ECO:0007669"/>
    <property type="project" value="InterPro"/>
</dbReference>
<dbReference type="Gene3D" id="3.90.1800.10">
    <property type="entry name" value="RNA polymerase alpha subunit dimerisation domain"/>
    <property type="match status" value="1"/>
</dbReference>
<dbReference type="Gene3D" id="2.40.50.150">
    <property type="match status" value="1"/>
</dbReference>
<dbReference type="CDD" id="cd00653">
    <property type="entry name" value="RNA_pol_B_RPB2"/>
    <property type="match status" value="1"/>
</dbReference>
<sequence>MAKSFTGRKRIRMSFGRIPEVTRMPNLIEVQRSSYDHFLQMDVAPEKRANVGLQEVFKSVFPIKDFSERAVLDFVRYELEQPKYDVEECQQRGMTFAAPLKVTLRLTVFDVDEDTGLRSIRDIKEQDVYMGDMPLMTANGTFIINGTERVIVSQMHRSPGVFFDHDKGKTHSSGKYLFAARVIPYRGSWLDFEFDAKDIVYVRIDRRRKLPATTLLYALDGADTAEARAARKAQGKDLLPYEAQGMAKEEILGSFYETITYQRFADGWKTPFVADRLKGQKLANDLVDAATGEVLLQRDTKVTPRVLKRLTEQGLSEIKVGVDEIIGRYLAIDVIDEKTGEVIYEAGDEITSAALERLERMGVDELPVLNIDHLNVGPYIRNTMAADRNASREDALIDIYRVMRPGEPPTLESAEALFTGLFFDQERYDLSAVGRVKMNARLNFQTDDQVRVLRKEDILKILKILVELKDGRGEIDDIDHLGNRRVRSVGELMENQYRVGLLRMERAIRERMSSVEIDTVMPHDLINAKPAAAAVREFFGSSQLSQFMDQTNPLSEITHKRRLSALGPGGLTRERAGFEVRDVHPTHYGRICPIETPEGPNIGLINSLATYARVNQYGFIESPYRKVIDQRVTSEVVYLSAMEEGRYMVAQANAPLDGEGKFAEPLVSCRKGGEYLLARPDMIDLIDVSPKQLVSVAAALIPFLENDDANRALMGSNMQRQAVPLVKADSPLVGTGMEATVARDSGVTIVAKRAGIVDQVDATRIVVRATEDTDPAAPGVDIYNMLKFQRSNQNTCINQKPLVKVGDRVHKGDIIADGPSTDLGELALGRNVLVAFMPWNGYNFEDSILISERIVRDDVFTSIHIEEFEVMARDTKLGQEEITRDIPNVGEEALKNLDEAGIVYIGAEVRPGDILVGKVTPKGESPMTPEEKLLRAIFGEKASDVRDTSLRLPPGVSGTVVEVRVFSRRGVDKDERALAIERAEIEKLAKDRDDEKAILERSFYTRLRELLVGQRVVSGPKGIKAGDVVSEEMLKGLTRGQWRQVSLENDQVMEHIEQTGKVFDESVQRLQERFENKVEKLQRGDELPPGVMKMVKVFVAVKRKLQPGDKMAGRHGNKGVISRITPIEDMPYLEDGRNVDIVLNPLGVPSRMNVGQILETHLGWAAAGLGRQIGEMLDRIRSQTADAAIKAKTVTDLKARLREIYGEEVYEADISTMSDAELTELATNLRRGIPFATPVFDGAREEDIVRMLERAGLDRSGQSTLVDGRTGEPFDRKVTVGYIYMLKLHHLVDDKIHARSIGPYSLVTQQPLGGKAQFGGQRFGEMEVWALEAYGAAYTLQEMLTVKSDDVSGRTKVYEAIVRGDDNFEAGIPESFNVLVKELRSLGLNVELNQKAY</sequence>
<evidence type="ECO:0000256" key="2">
    <source>
        <dbReference type="ARBA" id="ARBA00009839"/>
    </source>
</evidence>
<comment type="subunit">
    <text evidence="8 10">The RNAP catalytic core consists of 2 alpha, 1 beta, 1 beta' and 1 omega subunit. When a sigma factor is associated with the core the holoenzyme is formed, which can initiate transcription.</text>
</comment>
<accession>A0A858R7U5</accession>
<evidence type="ECO:0000256" key="5">
    <source>
        <dbReference type="ARBA" id="ARBA00022695"/>
    </source>
</evidence>
<dbReference type="GO" id="GO:0006351">
    <property type="term" value="P:DNA-templated transcription"/>
    <property type="evidence" value="ECO:0007669"/>
    <property type="project" value="UniProtKB-UniRule"/>
</dbReference>
<gene>
    <name evidence="8 17" type="primary">rpoB</name>
    <name evidence="17" type="ORF">HHL28_11590</name>
</gene>
<dbReference type="Proteomes" id="UP000501891">
    <property type="component" value="Chromosome"/>
</dbReference>
<evidence type="ECO:0000256" key="3">
    <source>
        <dbReference type="ARBA" id="ARBA00022478"/>
    </source>
</evidence>
<dbReference type="FunFam" id="2.40.50.100:FF:000006">
    <property type="entry name" value="DNA-directed RNA polymerase subunit beta"/>
    <property type="match status" value="1"/>
</dbReference>
<keyword evidence="5 8" id="KW-0548">Nucleotidyltransferase</keyword>
<dbReference type="Pfam" id="PF00562">
    <property type="entry name" value="RNA_pol_Rpb2_6"/>
    <property type="match status" value="1"/>
</dbReference>
<keyword evidence="6 8" id="KW-0804">Transcription</keyword>
<dbReference type="Gene3D" id="2.40.270.10">
    <property type="entry name" value="DNA-directed RNA polymerase, subunit 2, domain 6"/>
    <property type="match status" value="1"/>
</dbReference>
<dbReference type="Gene3D" id="3.90.1110.10">
    <property type="entry name" value="RNA polymerase Rpb2, domain 2"/>
    <property type="match status" value="1"/>
</dbReference>
<dbReference type="EC" id="2.7.7.6" evidence="8 10"/>
<proteinExistence type="inferred from homology"/>
<comment type="similarity">
    <text evidence="2">In the C-terminal section; belongs to the RNA polymerase beta' chain family.</text>
</comment>
<evidence type="ECO:0000256" key="6">
    <source>
        <dbReference type="ARBA" id="ARBA00023163"/>
    </source>
</evidence>
<reference evidence="17" key="1">
    <citation type="submission" date="2020-04" db="EMBL/GenBank/DDBJ databases">
        <title>A desert anoxygenic phototrophic bacterium fixes CO2 using RubisCO under aerobic conditions.</title>
        <authorList>
            <person name="Tang K."/>
        </authorList>
    </citation>
    <scope>NUCLEOTIDE SEQUENCE [LARGE SCALE GENOMIC DNA]</scope>
    <source>
        <strain evidence="17">MIMtkB3</strain>
    </source>
</reference>
<dbReference type="InterPro" id="IPR015712">
    <property type="entry name" value="DNA-dir_RNA_pol_su2"/>
</dbReference>
<dbReference type="PANTHER" id="PTHR20856">
    <property type="entry name" value="DNA-DIRECTED RNA POLYMERASE I SUBUNIT 2"/>
    <property type="match status" value="1"/>
</dbReference>
<dbReference type="InterPro" id="IPR037033">
    <property type="entry name" value="DNA-dir_RNAP_su2_hyb_sf"/>
</dbReference>
<evidence type="ECO:0000259" key="16">
    <source>
        <dbReference type="Pfam" id="PF10385"/>
    </source>
</evidence>
<comment type="function">
    <text evidence="8 10">DNA-dependent RNA polymerase catalyzes the transcription of DNA into RNA using the four ribonucleoside triphosphates as substrates.</text>
</comment>
<organism evidence="17 18">
    <name type="scientific">Aerophototrophica crusticola</name>
    <dbReference type="NCBI Taxonomy" id="1709002"/>
    <lineage>
        <taxon>Bacteria</taxon>
        <taxon>Pseudomonadati</taxon>
        <taxon>Pseudomonadota</taxon>
        <taxon>Alphaproteobacteria</taxon>
        <taxon>Rhodospirillales</taxon>
        <taxon>Rhodospirillaceae</taxon>
        <taxon>Aerophototrophica</taxon>
    </lineage>
</organism>
<dbReference type="InterPro" id="IPR007645">
    <property type="entry name" value="RNA_pol_Rpb2_3"/>
</dbReference>
<feature type="domain" description="RNA polymerase Rpb2" evidence="13">
    <location>
        <begin position="383"/>
        <end position="487"/>
    </location>
</feature>
<dbReference type="EMBL" id="CP051775">
    <property type="protein sequence ID" value="QJE73649.1"/>
    <property type="molecule type" value="Genomic_DNA"/>
</dbReference>
<comment type="catalytic activity">
    <reaction evidence="7 8 10">
        <text>RNA(n) + a ribonucleoside 5'-triphosphate = RNA(n+1) + diphosphate</text>
        <dbReference type="Rhea" id="RHEA:21248"/>
        <dbReference type="Rhea" id="RHEA-COMP:14527"/>
        <dbReference type="Rhea" id="RHEA-COMP:17342"/>
        <dbReference type="ChEBI" id="CHEBI:33019"/>
        <dbReference type="ChEBI" id="CHEBI:61557"/>
        <dbReference type="ChEBI" id="CHEBI:140395"/>
        <dbReference type="EC" id="2.7.7.6"/>
    </reaction>
</comment>
<dbReference type="GO" id="GO:0003899">
    <property type="term" value="F:DNA-directed RNA polymerase activity"/>
    <property type="evidence" value="ECO:0007669"/>
    <property type="project" value="UniProtKB-UniRule"/>
</dbReference>
<dbReference type="InterPro" id="IPR010243">
    <property type="entry name" value="RNA_pol_bsu_bac"/>
</dbReference>
<dbReference type="NCBIfam" id="NF001616">
    <property type="entry name" value="PRK00405.1"/>
    <property type="match status" value="1"/>
</dbReference>
<dbReference type="PROSITE" id="PS01166">
    <property type="entry name" value="RNA_POL_BETA"/>
    <property type="match status" value="1"/>
</dbReference>
<dbReference type="InterPro" id="IPR007642">
    <property type="entry name" value="RNA_pol_Rpb2_2"/>
</dbReference>
<evidence type="ECO:0000256" key="1">
    <source>
        <dbReference type="ARBA" id="ARBA00007616"/>
    </source>
</evidence>
<dbReference type="GO" id="GO:0000428">
    <property type="term" value="C:DNA-directed RNA polymerase complex"/>
    <property type="evidence" value="ECO:0007669"/>
    <property type="project" value="UniProtKB-KW"/>
</dbReference>
<dbReference type="InterPro" id="IPR014724">
    <property type="entry name" value="RNA_pol_RPB2_OB-fold"/>
</dbReference>
<comment type="similarity">
    <text evidence="8 9">Belongs to the RNA polymerase beta chain family.</text>
</comment>
<feature type="domain" description="RNA polymerase Rpb2" evidence="15">
    <location>
        <begin position="546"/>
        <end position="614"/>
    </location>
</feature>